<protein>
    <submittedName>
        <fullName evidence="1">Uncharacterized protein</fullName>
    </submittedName>
</protein>
<name>A0A0J8AYS8_BETVV</name>
<sequence>MSPLPRPRFEVDEGARGSVLRVTLPKGVVVHGLTEGFLAAAKSVHSRKSTRKITKFANLRDFWSSSEADA</sequence>
<feature type="non-terminal residue" evidence="1">
    <location>
        <position position="70"/>
    </location>
</feature>
<reference evidence="1 2" key="1">
    <citation type="journal article" date="2014" name="Nature">
        <title>The genome of the recently domesticated crop plant sugar beet (Beta vulgaris).</title>
        <authorList>
            <person name="Dohm J.C."/>
            <person name="Minoche A.E."/>
            <person name="Holtgrawe D."/>
            <person name="Capella-Gutierrez S."/>
            <person name="Zakrzewski F."/>
            <person name="Tafer H."/>
            <person name="Rupp O."/>
            <person name="Sorensen T.R."/>
            <person name="Stracke R."/>
            <person name="Reinhardt R."/>
            <person name="Goesmann A."/>
            <person name="Kraft T."/>
            <person name="Schulz B."/>
            <person name="Stadler P.F."/>
            <person name="Schmidt T."/>
            <person name="Gabaldon T."/>
            <person name="Lehrach H."/>
            <person name="Weisshaar B."/>
            <person name="Himmelbauer H."/>
        </authorList>
    </citation>
    <scope>NUCLEOTIDE SEQUENCE [LARGE SCALE GENOMIC DNA]</scope>
    <source>
        <tissue evidence="1">Taproot</tissue>
    </source>
</reference>
<keyword evidence="2" id="KW-1185">Reference proteome</keyword>
<dbReference type="EMBL" id="KQ097409">
    <property type="protein sequence ID" value="KMS93949.1"/>
    <property type="molecule type" value="Genomic_DNA"/>
</dbReference>
<dbReference type="Gramene" id="KMS93949">
    <property type="protein sequence ID" value="KMS93949"/>
    <property type="gene ID" value="BVRB_026310"/>
</dbReference>
<evidence type="ECO:0000313" key="1">
    <source>
        <dbReference type="EMBL" id="KMS93949.1"/>
    </source>
</evidence>
<proteinExistence type="predicted"/>
<dbReference type="AlphaFoldDB" id="A0A0J8AYS8"/>
<accession>A0A0J8AYS8</accession>
<dbReference type="Proteomes" id="UP000035740">
    <property type="component" value="Unassembled WGS sequence"/>
</dbReference>
<organism evidence="1 2">
    <name type="scientific">Beta vulgaris subsp. vulgaris</name>
    <name type="common">Beet</name>
    <dbReference type="NCBI Taxonomy" id="3555"/>
    <lineage>
        <taxon>Eukaryota</taxon>
        <taxon>Viridiplantae</taxon>
        <taxon>Streptophyta</taxon>
        <taxon>Embryophyta</taxon>
        <taxon>Tracheophyta</taxon>
        <taxon>Spermatophyta</taxon>
        <taxon>Magnoliopsida</taxon>
        <taxon>eudicotyledons</taxon>
        <taxon>Gunneridae</taxon>
        <taxon>Pentapetalae</taxon>
        <taxon>Caryophyllales</taxon>
        <taxon>Chenopodiaceae</taxon>
        <taxon>Betoideae</taxon>
        <taxon>Beta</taxon>
    </lineage>
</organism>
<gene>
    <name evidence="1" type="ORF">BVRB_026310</name>
</gene>
<evidence type="ECO:0000313" key="2">
    <source>
        <dbReference type="Proteomes" id="UP000035740"/>
    </source>
</evidence>